<gene>
    <name evidence="4" type="ORF">CR513_51740</name>
</gene>
<keyword evidence="5" id="KW-1185">Reference proteome</keyword>
<reference evidence="4" key="1">
    <citation type="submission" date="2018-05" db="EMBL/GenBank/DDBJ databases">
        <title>Draft genome of Mucuna pruriens seed.</title>
        <authorList>
            <person name="Nnadi N.E."/>
            <person name="Vos R."/>
            <person name="Hasami M.H."/>
            <person name="Devisetty U.K."/>
            <person name="Aguiy J.C."/>
        </authorList>
    </citation>
    <scope>NUCLEOTIDE SEQUENCE [LARGE SCALE GENOMIC DNA]</scope>
    <source>
        <strain evidence="4">JCA_2017</strain>
    </source>
</reference>
<dbReference type="Pfam" id="PF25597">
    <property type="entry name" value="SH3_retrovirus"/>
    <property type="match status" value="1"/>
</dbReference>
<feature type="domain" description="Retroviral polymerase SH3-like" evidence="3">
    <location>
        <begin position="297"/>
        <end position="355"/>
    </location>
</feature>
<evidence type="ECO:0000313" key="4">
    <source>
        <dbReference type="EMBL" id="RDX69178.1"/>
    </source>
</evidence>
<comment type="caution">
    <text evidence="4">The sequence shown here is derived from an EMBL/GenBank/DDBJ whole genome shotgun (WGS) entry which is preliminary data.</text>
</comment>
<accession>A0A371ESZ0</accession>
<dbReference type="OrthoDB" id="1432605at2759"/>
<protein>
    <recommendedName>
        <fullName evidence="6">Reverse transcriptase Ty1/copia-type domain-containing protein</fullName>
    </recommendedName>
</protein>
<dbReference type="InterPro" id="IPR057670">
    <property type="entry name" value="SH3_retrovirus"/>
</dbReference>
<name>A0A371ESZ0_MUCPR</name>
<dbReference type="Pfam" id="PF22936">
    <property type="entry name" value="Pol_BBD"/>
    <property type="match status" value="1"/>
</dbReference>
<evidence type="ECO:0000259" key="2">
    <source>
        <dbReference type="Pfam" id="PF22936"/>
    </source>
</evidence>
<evidence type="ECO:0000256" key="1">
    <source>
        <dbReference type="SAM" id="MobiDB-lite"/>
    </source>
</evidence>
<evidence type="ECO:0000259" key="3">
    <source>
        <dbReference type="Pfam" id="PF25597"/>
    </source>
</evidence>
<evidence type="ECO:0000313" key="5">
    <source>
        <dbReference type="Proteomes" id="UP000257109"/>
    </source>
</evidence>
<dbReference type="PANTHER" id="PTHR11439:SF467">
    <property type="entry name" value="INTEGRASE CATALYTIC DOMAIN-CONTAINING PROTEIN"/>
    <property type="match status" value="1"/>
</dbReference>
<dbReference type="PANTHER" id="PTHR11439">
    <property type="entry name" value="GAG-POL-RELATED RETROTRANSPOSON"/>
    <property type="match status" value="1"/>
</dbReference>
<feature type="non-terminal residue" evidence="4">
    <location>
        <position position="1"/>
    </location>
</feature>
<dbReference type="EMBL" id="QJKJ01012226">
    <property type="protein sequence ID" value="RDX69178.1"/>
    <property type="molecule type" value="Genomic_DNA"/>
</dbReference>
<dbReference type="AlphaFoldDB" id="A0A371ESZ0"/>
<feature type="compositionally biased region" description="Acidic residues" evidence="1">
    <location>
        <begin position="373"/>
        <end position="384"/>
    </location>
</feature>
<sequence length="644" mass="73611">MSRIGIKFEDEILGLLLLNSLPESWETFKISITNSTPNSVVSLQMVKGSVLKEEMRRKTQDSSSQFEVLVSKNMGKSQKREEKIAEVSLILNIRMWSLTTVIKQSIYKNIVSYEKRRTKAKKVNQKRRIMMMMIVSLLLQSVNLVSDESMWIIDNSVILHVIPRKELFTSYTSGDFGVLKIGNDGVTNVIGVGNICLQTNMGMQLWLRGVKHAPDVCFNLIFMHMHDDGERINRTLIERVRCMFSKIRLPKHFWGETLYTAVHVINISLVVALNIKVSNKIWFDKDVKYNHLKVFNCKAFVDVPKDERFKLDMKTRQGIFIGYGHDEYGYRLYDLVEKKLVRNCDVQFMEDQTIEDIDKLGDGFDVPLDDDVEEEQEMSQDENSSDAPKPPPVQLKKSNMERISSTRYTFDEYVTLTNGGEPKCYQEIIESEERQKSMNTSLATHFKLSYGHSPSNEDEKTNMSRVPYASIVGSLMYAMVCTRPDIAHVVGTISSFLSNPGREHWNAVKWILRYLHDTSDLRLFFGGNKPTLVGYSESDMAGDIDSRKSTLGYLIKFIEGVKHVRSCFGCRNSCRSLVLFETNIVYSVIVGVQFILIRDALDAKLLELTKVHTDDNGVNMITKAVPRGKFQDCCEIVGLMIIST</sequence>
<feature type="region of interest" description="Disordered" evidence="1">
    <location>
        <begin position="373"/>
        <end position="401"/>
    </location>
</feature>
<dbReference type="Pfam" id="PF14223">
    <property type="entry name" value="Retrotran_gag_2"/>
    <property type="match status" value="1"/>
</dbReference>
<evidence type="ECO:0008006" key="6">
    <source>
        <dbReference type="Google" id="ProtNLM"/>
    </source>
</evidence>
<dbReference type="Proteomes" id="UP000257109">
    <property type="component" value="Unassembled WGS sequence"/>
</dbReference>
<organism evidence="4 5">
    <name type="scientific">Mucuna pruriens</name>
    <name type="common">Velvet bean</name>
    <name type="synonym">Dolichos pruriens</name>
    <dbReference type="NCBI Taxonomy" id="157652"/>
    <lineage>
        <taxon>Eukaryota</taxon>
        <taxon>Viridiplantae</taxon>
        <taxon>Streptophyta</taxon>
        <taxon>Embryophyta</taxon>
        <taxon>Tracheophyta</taxon>
        <taxon>Spermatophyta</taxon>
        <taxon>Magnoliopsida</taxon>
        <taxon>eudicotyledons</taxon>
        <taxon>Gunneridae</taxon>
        <taxon>Pentapetalae</taxon>
        <taxon>rosids</taxon>
        <taxon>fabids</taxon>
        <taxon>Fabales</taxon>
        <taxon>Fabaceae</taxon>
        <taxon>Papilionoideae</taxon>
        <taxon>50 kb inversion clade</taxon>
        <taxon>NPAAA clade</taxon>
        <taxon>indigoferoid/millettioid clade</taxon>
        <taxon>Phaseoleae</taxon>
        <taxon>Mucuna</taxon>
    </lineage>
</organism>
<dbReference type="InterPro" id="IPR054722">
    <property type="entry name" value="PolX-like_BBD"/>
</dbReference>
<proteinExistence type="predicted"/>
<feature type="domain" description="Retrovirus-related Pol polyprotein from transposon TNT 1-94-like beta-barrel" evidence="2">
    <location>
        <begin position="151"/>
        <end position="224"/>
    </location>
</feature>